<dbReference type="PANTHER" id="PTHR35910:SF6">
    <property type="entry name" value="2EXR DOMAIN-CONTAINING PROTEIN"/>
    <property type="match status" value="1"/>
</dbReference>
<dbReference type="PANTHER" id="PTHR35910">
    <property type="entry name" value="2EXR DOMAIN-CONTAINING PROTEIN"/>
    <property type="match status" value="1"/>
</dbReference>
<feature type="compositionally biased region" description="Low complexity" evidence="1">
    <location>
        <begin position="25"/>
        <end position="37"/>
    </location>
</feature>
<feature type="region of interest" description="Disordered" evidence="1">
    <location>
        <begin position="1"/>
        <end position="42"/>
    </location>
</feature>
<keyword evidence="4" id="KW-1185">Reference proteome</keyword>
<organism evidence="3 4">
    <name type="scientific">Botryotinia calthae</name>
    <dbReference type="NCBI Taxonomy" id="38488"/>
    <lineage>
        <taxon>Eukaryota</taxon>
        <taxon>Fungi</taxon>
        <taxon>Dikarya</taxon>
        <taxon>Ascomycota</taxon>
        <taxon>Pezizomycotina</taxon>
        <taxon>Leotiomycetes</taxon>
        <taxon>Helotiales</taxon>
        <taxon>Sclerotiniaceae</taxon>
        <taxon>Botryotinia</taxon>
    </lineage>
</organism>
<feature type="compositionally biased region" description="Basic and acidic residues" evidence="1">
    <location>
        <begin position="1"/>
        <end position="23"/>
    </location>
</feature>
<gene>
    <name evidence="3" type="ORF">BOTCAL_0258g00200</name>
</gene>
<reference evidence="3 4" key="1">
    <citation type="submission" date="2017-11" db="EMBL/GenBank/DDBJ databases">
        <title>Comparative genomics of Botrytis spp.</title>
        <authorList>
            <person name="Valero-Jimenez C.A."/>
            <person name="Tapia P."/>
            <person name="Veloso J."/>
            <person name="Silva-Moreno E."/>
            <person name="Staats M."/>
            <person name="Valdes J.H."/>
            <person name="Van Kan J.A.L."/>
        </authorList>
    </citation>
    <scope>NUCLEOTIDE SEQUENCE [LARGE SCALE GENOMIC DNA]</scope>
    <source>
        <strain evidence="3 4">MUCL2830</strain>
    </source>
</reference>
<dbReference type="Pfam" id="PF20150">
    <property type="entry name" value="2EXR"/>
    <property type="match status" value="1"/>
</dbReference>
<name>A0A4Y8CYV6_9HELO</name>
<evidence type="ECO:0000313" key="4">
    <source>
        <dbReference type="Proteomes" id="UP000297299"/>
    </source>
</evidence>
<dbReference type="Proteomes" id="UP000297299">
    <property type="component" value="Unassembled WGS sequence"/>
</dbReference>
<evidence type="ECO:0000256" key="1">
    <source>
        <dbReference type="SAM" id="MobiDB-lite"/>
    </source>
</evidence>
<dbReference type="AlphaFoldDB" id="A0A4Y8CYV6"/>
<comment type="caution">
    <text evidence="3">The sequence shown here is derived from an EMBL/GenBank/DDBJ whole genome shotgun (WGS) entry which is preliminary data.</text>
</comment>
<protein>
    <recommendedName>
        <fullName evidence="2">2EXR domain-containing protein</fullName>
    </recommendedName>
</protein>
<dbReference type="InterPro" id="IPR045518">
    <property type="entry name" value="2EXR"/>
</dbReference>
<accession>A0A4Y8CYV6</accession>
<dbReference type="EMBL" id="PHWZ01000257">
    <property type="protein sequence ID" value="TEY52449.1"/>
    <property type="molecule type" value="Genomic_DNA"/>
</dbReference>
<evidence type="ECO:0000313" key="3">
    <source>
        <dbReference type="EMBL" id="TEY52449.1"/>
    </source>
</evidence>
<feature type="domain" description="2EXR" evidence="2">
    <location>
        <begin position="118"/>
        <end position="221"/>
    </location>
</feature>
<evidence type="ECO:0000259" key="2">
    <source>
        <dbReference type="Pfam" id="PF20150"/>
    </source>
</evidence>
<sequence length="435" mass="50989">MEKRSNLRIDDDSTRDSLVDKTQDTCSSTFQKSTTSSQNRTDVDQAKILPETNSLDGVSDATTELPVMSGYIPDPYTLSQISIRHSKLSSGTSIALSGLIQDSSPPTSIQPFENLATFTLFPNFPFEIRRIIWKMALPGPRIILIKSILRKGDLRTTFRRPREYNTYKSNYTMPNTMLVCKEALDVILEESRLVRRDFICKDVPGPCLQNKIALNFEADSIYIRTDDDKERMAVFSSRRRRPISIFWDLWSDLRFWKNISHLILSIPGVYKGTYHCNDFLKYIRDIFARMKRLNRLTFVLKDQTKHLPYAERDLALEYPMDIDYALDLFAKHPREVSRKDCLRFEEWYKEYSPGWVDFDMDYLREHPYRNNWTSARRPLIIPEDAIVEFQIIVLREKSEELARRKKKFYALKRQIAEEEGISVYKVCYQGPDGDN</sequence>
<dbReference type="OrthoDB" id="3561261at2759"/>
<proteinExistence type="predicted"/>